<comment type="caution">
    <text evidence="2">The sequence shown here is derived from an EMBL/GenBank/DDBJ whole genome shotgun (WGS) entry which is preliminary data.</text>
</comment>
<keyword evidence="1" id="KW-0732">Signal</keyword>
<evidence type="ECO:0000256" key="1">
    <source>
        <dbReference type="SAM" id="SignalP"/>
    </source>
</evidence>
<feature type="chain" id="PRO_5021295348" description="Outer membrane protein" evidence="1">
    <location>
        <begin position="25"/>
        <end position="247"/>
    </location>
</feature>
<name>A0A4Y3IRI5_9VIBR</name>
<dbReference type="EMBL" id="BJLH01000016">
    <property type="protein sequence ID" value="GEA62113.1"/>
    <property type="molecule type" value="Genomic_DNA"/>
</dbReference>
<accession>A0A4Y3IRI5</accession>
<evidence type="ECO:0000313" key="2">
    <source>
        <dbReference type="EMBL" id="GEA62113.1"/>
    </source>
</evidence>
<evidence type="ECO:0008006" key="4">
    <source>
        <dbReference type="Google" id="ProtNLM"/>
    </source>
</evidence>
<dbReference type="OrthoDB" id="5896825at2"/>
<gene>
    <name evidence="2" type="ORF">VCO01S_33060</name>
</gene>
<dbReference type="RefSeq" id="WP_141272622.1">
    <property type="nucleotide sequence ID" value="NZ_BJLH01000016.1"/>
</dbReference>
<sequence length="247" mass="26740">MSIKNTISFTALTTLILASTSLYAEEDHDPSDVARATTSFTVGATNQGDVKGFLTYGFGVTDTQQGMVAVEANMNKEGKYNDSRVQYFHVFNFDNPTVPKVAVSLDVVDNASLTTAALGPVIAVTPTEQFSMYFRGAVLGGAYSDAATRQFGVSDDSAVGGMAAAYFTVKTGKDGTYITLTPEYTYVDGDIETSSLKSSLRIGTPMNSAKNHWGEFRLENTYGHLESASLKQDIDDTVAWFMFKSFF</sequence>
<feature type="signal peptide" evidence="1">
    <location>
        <begin position="1"/>
        <end position="24"/>
    </location>
</feature>
<dbReference type="AlphaFoldDB" id="A0A4Y3IRI5"/>
<dbReference type="Proteomes" id="UP000318242">
    <property type="component" value="Unassembled WGS sequence"/>
</dbReference>
<keyword evidence="3" id="KW-1185">Reference proteome</keyword>
<protein>
    <recommendedName>
        <fullName evidence="4">Outer membrane protein</fullName>
    </recommendedName>
</protein>
<evidence type="ECO:0000313" key="3">
    <source>
        <dbReference type="Proteomes" id="UP000318242"/>
    </source>
</evidence>
<reference evidence="2 3" key="1">
    <citation type="submission" date="2019-06" db="EMBL/GenBank/DDBJ databases">
        <title>Whole genome shotgun sequence of Vibrio comitans NBRC 102076.</title>
        <authorList>
            <person name="Hosoyama A."/>
            <person name="Uohara A."/>
            <person name="Ohji S."/>
            <person name="Ichikawa N."/>
        </authorList>
    </citation>
    <scope>NUCLEOTIDE SEQUENCE [LARGE SCALE GENOMIC DNA]</scope>
    <source>
        <strain evidence="2 3">NBRC 102076</strain>
    </source>
</reference>
<proteinExistence type="predicted"/>
<organism evidence="2 3">
    <name type="scientific">Vibrio comitans NBRC 102076</name>
    <dbReference type="NCBI Taxonomy" id="1219078"/>
    <lineage>
        <taxon>Bacteria</taxon>
        <taxon>Pseudomonadati</taxon>
        <taxon>Pseudomonadota</taxon>
        <taxon>Gammaproteobacteria</taxon>
        <taxon>Vibrionales</taxon>
        <taxon>Vibrionaceae</taxon>
        <taxon>Vibrio</taxon>
    </lineage>
</organism>